<dbReference type="PANTHER" id="PTHR34700:SF4">
    <property type="entry name" value="PHAGE-LIKE ELEMENT PBSX PROTEIN XKDP"/>
    <property type="match status" value="1"/>
</dbReference>
<comment type="caution">
    <text evidence="3">The sequence shown here is derived from an EMBL/GenBank/DDBJ whole genome shotgun (WGS) entry which is preliminary data.</text>
</comment>
<keyword evidence="4" id="KW-1185">Reference proteome</keyword>
<feature type="compositionally biased region" description="Polar residues" evidence="1">
    <location>
        <begin position="227"/>
        <end position="251"/>
    </location>
</feature>
<feature type="compositionally biased region" description="Basic and acidic residues" evidence="1">
    <location>
        <begin position="65"/>
        <end position="74"/>
    </location>
</feature>
<sequence>MRSDAKLGLALGILVVGFAIAFCFPRVVVKSSPETSSVKEIPDDSEIEFLPIRHYQRDERTLIAEDAGTSREDWSDSEPEENELVDRSGGADQLSLQRDTSIPVNPSPDLESDREEPFTVLEAGTVAESERHLEAKRVDARQASLVRHVSPTPVASGDSHSGVQPTYIVRPGDTLSGIAHRTLGQASLFRKIFESNRDVLESPDDLRPGLTLRIPQLQESTVQTSLTEMESSASDLPVDSQPSEETSQISVSEKAPVLPLNFIPPPKGRRHVVQAGETLESIAVRYYGSPKGVTRLRSENPALTGAARRLQPGTVLRIGGTP</sequence>
<dbReference type="SMART" id="SM00257">
    <property type="entry name" value="LysM"/>
    <property type="match status" value="2"/>
</dbReference>
<evidence type="ECO:0000313" key="4">
    <source>
        <dbReference type="Proteomes" id="UP000317243"/>
    </source>
</evidence>
<feature type="domain" description="LysM" evidence="2">
    <location>
        <begin position="165"/>
        <end position="214"/>
    </location>
</feature>
<dbReference type="OrthoDB" id="292277at2"/>
<dbReference type="Proteomes" id="UP000317243">
    <property type="component" value="Unassembled WGS sequence"/>
</dbReference>
<accession>A0A5C5WI64</accession>
<dbReference type="AlphaFoldDB" id="A0A5C5WI64"/>
<gene>
    <name evidence="3" type="ORF">KOR42_38820</name>
</gene>
<feature type="region of interest" description="Disordered" evidence="1">
    <location>
        <begin position="65"/>
        <end position="116"/>
    </location>
</feature>
<feature type="compositionally biased region" description="Polar residues" evidence="1">
    <location>
        <begin position="94"/>
        <end position="104"/>
    </location>
</feature>
<dbReference type="InterPro" id="IPR036779">
    <property type="entry name" value="LysM_dom_sf"/>
</dbReference>
<dbReference type="Gene3D" id="3.10.350.10">
    <property type="entry name" value="LysM domain"/>
    <property type="match status" value="2"/>
</dbReference>
<reference evidence="3 4" key="1">
    <citation type="submission" date="2019-02" db="EMBL/GenBank/DDBJ databases">
        <title>Deep-cultivation of Planctomycetes and their phenomic and genomic characterization uncovers novel biology.</title>
        <authorList>
            <person name="Wiegand S."/>
            <person name="Jogler M."/>
            <person name="Boedeker C."/>
            <person name="Pinto D."/>
            <person name="Vollmers J."/>
            <person name="Rivas-Marin E."/>
            <person name="Kohn T."/>
            <person name="Peeters S.H."/>
            <person name="Heuer A."/>
            <person name="Rast P."/>
            <person name="Oberbeckmann S."/>
            <person name="Bunk B."/>
            <person name="Jeske O."/>
            <person name="Meyerdierks A."/>
            <person name="Storesund J.E."/>
            <person name="Kallscheuer N."/>
            <person name="Luecker S."/>
            <person name="Lage O.M."/>
            <person name="Pohl T."/>
            <person name="Merkel B.J."/>
            <person name="Hornburger P."/>
            <person name="Mueller R.-W."/>
            <person name="Bruemmer F."/>
            <person name="Labrenz M."/>
            <person name="Spormann A.M."/>
            <person name="Op Den Camp H."/>
            <person name="Overmann J."/>
            <person name="Amann R."/>
            <person name="Jetten M.S.M."/>
            <person name="Mascher T."/>
            <person name="Medema M.H."/>
            <person name="Devos D.P."/>
            <person name="Kaster A.-K."/>
            <person name="Ovreas L."/>
            <person name="Rohde M."/>
            <person name="Galperin M.Y."/>
            <person name="Jogler C."/>
        </authorList>
    </citation>
    <scope>NUCLEOTIDE SEQUENCE [LARGE SCALE GENOMIC DNA]</scope>
    <source>
        <strain evidence="3 4">KOR42</strain>
    </source>
</reference>
<dbReference type="PROSITE" id="PS51782">
    <property type="entry name" value="LYSM"/>
    <property type="match status" value="2"/>
</dbReference>
<feature type="domain" description="LysM" evidence="2">
    <location>
        <begin position="269"/>
        <end position="318"/>
    </location>
</feature>
<evidence type="ECO:0000256" key="1">
    <source>
        <dbReference type="SAM" id="MobiDB-lite"/>
    </source>
</evidence>
<organism evidence="3 4">
    <name type="scientific">Thalassoglobus neptunius</name>
    <dbReference type="NCBI Taxonomy" id="1938619"/>
    <lineage>
        <taxon>Bacteria</taxon>
        <taxon>Pseudomonadati</taxon>
        <taxon>Planctomycetota</taxon>
        <taxon>Planctomycetia</taxon>
        <taxon>Planctomycetales</taxon>
        <taxon>Planctomycetaceae</taxon>
        <taxon>Thalassoglobus</taxon>
    </lineage>
</organism>
<dbReference type="EMBL" id="SIHI01000018">
    <property type="protein sequence ID" value="TWT49809.1"/>
    <property type="molecule type" value="Genomic_DNA"/>
</dbReference>
<evidence type="ECO:0000313" key="3">
    <source>
        <dbReference type="EMBL" id="TWT49809.1"/>
    </source>
</evidence>
<dbReference type="InterPro" id="IPR052196">
    <property type="entry name" value="Bact_Kbp"/>
</dbReference>
<dbReference type="CDD" id="cd00118">
    <property type="entry name" value="LysM"/>
    <property type="match status" value="2"/>
</dbReference>
<name>A0A5C5WI64_9PLAN</name>
<evidence type="ECO:0000259" key="2">
    <source>
        <dbReference type="PROSITE" id="PS51782"/>
    </source>
</evidence>
<feature type="region of interest" description="Disordered" evidence="1">
    <location>
        <begin position="227"/>
        <end position="252"/>
    </location>
</feature>
<protein>
    <submittedName>
        <fullName evidence="3">LysM domain/BON superfamily protein</fullName>
    </submittedName>
</protein>
<proteinExistence type="predicted"/>
<dbReference type="PANTHER" id="PTHR34700">
    <property type="entry name" value="POTASSIUM BINDING PROTEIN KBP"/>
    <property type="match status" value="1"/>
</dbReference>
<dbReference type="Pfam" id="PF01476">
    <property type="entry name" value="LysM"/>
    <property type="match status" value="2"/>
</dbReference>
<dbReference type="InterPro" id="IPR018392">
    <property type="entry name" value="LysM"/>
</dbReference>